<reference evidence="1 2" key="1">
    <citation type="submission" date="2024-02" db="EMBL/GenBank/DDBJ databases">
        <authorList>
            <person name="Daric V."/>
            <person name="Darras S."/>
        </authorList>
    </citation>
    <scope>NUCLEOTIDE SEQUENCE [LARGE SCALE GENOMIC DNA]</scope>
</reference>
<dbReference type="Proteomes" id="UP001642483">
    <property type="component" value="Unassembled WGS sequence"/>
</dbReference>
<evidence type="ECO:0000313" key="2">
    <source>
        <dbReference type="Proteomes" id="UP001642483"/>
    </source>
</evidence>
<gene>
    <name evidence="1" type="ORF">CVLEPA_LOCUS20142</name>
</gene>
<protein>
    <submittedName>
        <fullName evidence="1">Uncharacterized protein</fullName>
    </submittedName>
</protein>
<keyword evidence="2" id="KW-1185">Reference proteome</keyword>
<accession>A0ABP0G9F1</accession>
<organism evidence="1 2">
    <name type="scientific">Clavelina lepadiformis</name>
    <name type="common">Light-bulb sea squirt</name>
    <name type="synonym">Ascidia lepadiformis</name>
    <dbReference type="NCBI Taxonomy" id="159417"/>
    <lineage>
        <taxon>Eukaryota</taxon>
        <taxon>Metazoa</taxon>
        <taxon>Chordata</taxon>
        <taxon>Tunicata</taxon>
        <taxon>Ascidiacea</taxon>
        <taxon>Aplousobranchia</taxon>
        <taxon>Clavelinidae</taxon>
        <taxon>Clavelina</taxon>
    </lineage>
</organism>
<dbReference type="EMBL" id="CAWYQH010000108">
    <property type="protein sequence ID" value="CAK8688108.1"/>
    <property type="molecule type" value="Genomic_DNA"/>
</dbReference>
<proteinExistence type="predicted"/>
<sequence>MLGSLDRYLFYLQPPDERLKQPNCSNDPASEKTRVEAFGVGIPDTRICSKYCIKSFYPTFRLMQKLSEIGLRMGLDEWLEESAIKMSASSVTEF</sequence>
<evidence type="ECO:0000313" key="1">
    <source>
        <dbReference type="EMBL" id="CAK8688108.1"/>
    </source>
</evidence>
<name>A0ABP0G9F1_CLALP</name>
<comment type="caution">
    <text evidence="1">The sequence shown here is derived from an EMBL/GenBank/DDBJ whole genome shotgun (WGS) entry which is preliminary data.</text>
</comment>